<proteinExistence type="predicted"/>
<dbReference type="AlphaFoldDB" id="A0A165HG80"/>
<dbReference type="EMBL" id="KV407457">
    <property type="protein sequence ID" value="KZF23462.1"/>
    <property type="molecule type" value="Genomic_DNA"/>
</dbReference>
<dbReference type="InParanoid" id="A0A165HG80"/>
<organism evidence="1 2">
    <name type="scientific">Xylona heveae (strain CBS 132557 / TC161)</name>
    <dbReference type="NCBI Taxonomy" id="1328760"/>
    <lineage>
        <taxon>Eukaryota</taxon>
        <taxon>Fungi</taxon>
        <taxon>Dikarya</taxon>
        <taxon>Ascomycota</taxon>
        <taxon>Pezizomycotina</taxon>
        <taxon>Xylonomycetes</taxon>
        <taxon>Xylonales</taxon>
        <taxon>Xylonaceae</taxon>
        <taxon>Xylona</taxon>
    </lineage>
</organism>
<reference evidence="1 2" key="1">
    <citation type="journal article" date="2016" name="Fungal Biol.">
        <title>The genome of Xylona heveae provides a window into fungal endophytism.</title>
        <authorList>
            <person name="Gazis R."/>
            <person name="Kuo A."/>
            <person name="Riley R."/>
            <person name="LaButti K."/>
            <person name="Lipzen A."/>
            <person name="Lin J."/>
            <person name="Amirebrahimi M."/>
            <person name="Hesse C.N."/>
            <person name="Spatafora J.W."/>
            <person name="Henrissat B."/>
            <person name="Hainaut M."/>
            <person name="Grigoriev I.V."/>
            <person name="Hibbett D.S."/>
        </authorList>
    </citation>
    <scope>NUCLEOTIDE SEQUENCE [LARGE SCALE GENOMIC DNA]</scope>
    <source>
        <strain evidence="1 2">TC161</strain>
    </source>
</reference>
<keyword evidence="2" id="KW-1185">Reference proteome</keyword>
<sequence length="179" mass="20420">MPSRDNNTLANTSVTRPKDHPQVHKACMWPTTICMKYLCMKSILLRASRNEAKQLTCSPCNNSIDRYSPVRCPAQSPRCTPASQSNARKCDALLYFAFFPATQLKLQVQVADRFYSAIMKRYGISPHLSLFRQNKTTTYGVSIEGKYDTEVEHTRLCMKAHDMNEFRPGKDPIACHNPR</sequence>
<gene>
    <name evidence="1" type="ORF">L228DRAFT_116631</name>
</gene>
<dbReference type="GeneID" id="28894086"/>
<evidence type="ECO:0000313" key="1">
    <source>
        <dbReference type="EMBL" id="KZF23462.1"/>
    </source>
</evidence>
<dbReference type="Proteomes" id="UP000076632">
    <property type="component" value="Unassembled WGS sequence"/>
</dbReference>
<name>A0A165HG80_XYLHT</name>
<protein>
    <submittedName>
        <fullName evidence="1">Uncharacterized protein</fullName>
    </submittedName>
</protein>
<evidence type="ECO:0000313" key="2">
    <source>
        <dbReference type="Proteomes" id="UP000076632"/>
    </source>
</evidence>
<dbReference type="RefSeq" id="XP_018189017.1">
    <property type="nucleotide sequence ID" value="XM_018328949.1"/>
</dbReference>
<accession>A0A165HG80</accession>